<dbReference type="InterPro" id="IPR018759">
    <property type="entry name" value="BBP2_2"/>
</dbReference>
<proteinExistence type="predicted"/>
<protein>
    <recommendedName>
        <fullName evidence="3">Beta-barrel porin 2</fullName>
    </recommendedName>
</protein>
<organism evidence="1 2">
    <name type="scientific">Edaphosphingomonas laterariae</name>
    <dbReference type="NCBI Taxonomy" id="861865"/>
    <lineage>
        <taxon>Bacteria</taxon>
        <taxon>Pseudomonadati</taxon>
        <taxon>Pseudomonadota</taxon>
        <taxon>Alphaproteobacteria</taxon>
        <taxon>Sphingomonadales</taxon>
        <taxon>Rhizorhabdaceae</taxon>
        <taxon>Edaphosphingomonas</taxon>
    </lineage>
</organism>
<name>A0A239INT1_9SPHN</name>
<dbReference type="Pfam" id="PF10082">
    <property type="entry name" value="BBP2_2"/>
    <property type="match status" value="1"/>
</dbReference>
<dbReference type="EMBL" id="FZOS01000025">
    <property type="protein sequence ID" value="SNS94074.1"/>
    <property type="molecule type" value="Genomic_DNA"/>
</dbReference>
<dbReference type="Proteomes" id="UP000198281">
    <property type="component" value="Unassembled WGS sequence"/>
</dbReference>
<keyword evidence="2" id="KW-1185">Reference proteome</keyword>
<accession>A0A239INT1</accession>
<sequence>MALAAYLHRCSPDWNPPAVCNDKAVRVPRRASAWITATAILFIPGTSNAQPWQLGPPESLLAPATPTGIRVGTLIALPQIGVDGRYDTNIFNSTEDKADDLVVVVDPSLTLNSDWARHAASLWLAAEIRSYADNTGENSTQLFGALSGRIDLGDRLTAAPAVSIARRIEGRGTFGDELTDEPISYVHKQAQFRLARTGGRLEVALTAQAADYDYEDSSLNGVPIDLSYRDLGYYAGSARADFRVSSRVGFFVSGTVDKFDYRLQTAQPRDSKGYSLLGGATMRVSGLLELEAAVGFVHQNFDDPLAKDFSGFDFHVAGKWTPYPRIAVAVEGRRSVERSPTIEAAGVIETRVAVGGQYALGNRILLGLQAGYVSDDFRGVDRHDRRLTGEATVEYRMSAASAFAGVGYRKQWSSGVDGIPYSGASFRLGVKLHSPSRLFRG</sequence>
<evidence type="ECO:0000313" key="2">
    <source>
        <dbReference type="Proteomes" id="UP000198281"/>
    </source>
</evidence>
<evidence type="ECO:0000313" key="1">
    <source>
        <dbReference type="EMBL" id="SNS94074.1"/>
    </source>
</evidence>
<dbReference type="AlphaFoldDB" id="A0A239INT1"/>
<reference evidence="2" key="1">
    <citation type="submission" date="2017-06" db="EMBL/GenBank/DDBJ databases">
        <authorList>
            <person name="Varghese N."/>
            <person name="Submissions S."/>
        </authorList>
    </citation>
    <scope>NUCLEOTIDE SEQUENCE [LARGE SCALE GENOMIC DNA]</scope>
    <source>
        <strain evidence="2">LNB2</strain>
    </source>
</reference>
<gene>
    <name evidence="1" type="ORF">SAMN06295912_12527</name>
</gene>
<evidence type="ECO:0008006" key="3">
    <source>
        <dbReference type="Google" id="ProtNLM"/>
    </source>
</evidence>